<dbReference type="Pfam" id="PF25954">
    <property type="entry name" value="Beta-barrel_RND_2"/>
    <property type="match status" value="1"/>
</dbReference>
<dbReference type="GO" id="GO:0016020">
    <property type="term" value="C:membrane"/>
    <property type="evidence" value="ECO:0007669"/>
    <property type="project" value="InterPro"/>
</dbReference>
<dbReference type="Pfam" id="PF25893">
    <property type="entry name" value="HH_CzcB"/>
    <property type="match status" value="1"/>
</dbReference>
<dbReference type="FunFam" id="2.40.420.20:FF:000006">
    <property type="entry name" value="RND family efflux transporter MFP subunit"/>
    <property type="match status" value="1"/>
</dbReference>
<dbReference type="PANTHER" id="PTHR30097:SF4">
    <property type="entry name" value="SLR6042 PROTEIN"/>
    <property type="match status" value="1"/>
</dbReference>
<protein>
    <submittedName>
        <fullName evidence="11">Cobalt/zinc/cadmium efflux RND transporter, membrane fusion protein, CzcB family</fullName>
    </submittedName>
</protein>
<comment type="caution">
    <text evidence="11">The sequence shown here is derived from an EMBL/GenBank/DDBJ whole genome shotgun (WGS) entry which is preliminary data.</text>
</comment>
<dbReference type="GO" id="GO:0060003">
    <property type="term" value="P:copper ion export"/>
    <property type="evidence" value="ECO:0007669"/>
    <property type="project" value="TreeGrafter"/>
</dbReference>
<dbReference type="FunFam" id="2.40.30.170:FF:000010">
    <property type="entry name" value="Efflux RND transporter periplasmic adaptor subunit"/>
    <property type="match status" value="1"/>
</dbReference>
<reference evidence="11 12" key="1">
    <citation type="submission" date="2019-04" db="EMBL/GenBank/DDBJ databases">
        <title>Genome of a novel bacterium Candidatus Jettenia ecosi reconstructed from metagenome of an anammox bioreactor.</title>
        <authorList>
            <person name="Mardanov A.V."/>
            <person name="Beletsky A.V."/>
            <person name="Ravin N.V."/>
            <person name="Botchkova E.A."/>
            <person name="Litti Y.V."/>
            <person name="Nozhevnikova A.N."/>
        </authorList>
    </citation>
    <scope>NUCLEOTIDE SEQUENCE [LARGE SCALE GENOMIC DNA]</scope>
    <source>
        <strain evidence="11">J2</strain>
    </source>
</reference>
<keyword evidence="4" id="KW-0105">Cadmium resistance</keyword>
<feature type="domain" description="CusB-like beta-barrel" evidence="8">
    <location>
        <begin position="285"/>
        <end position="359"/>
    </location>
</feature>
<keyword evidence="2" id="KW-0813">Transport</keyword>
<evidence type="ECO:0000256" key="6">
    <source>
        <dbReference type="SAM" id="Coils"/>
    </source>
</evidence>
<evidence type="ECO:0000256" key="1">
    <source>
        <dbReference type="ARBA" id="ARBA00009477"/>
    </source>
</evidence>
<comment type="function">
    <text evidence="5">CzcA and CzcB together would act in zinc efflux nearly as effectively as the complete czc efflux system (CzcABC). The CzcB protein is thought to funnel zinc cations to the CzcA transport protein.</text>
</comment>
<evidence type="ECO:0000313" key="12">
    <source>
        <dbReference type="Proteomes" id="UP000319783"/>
    </source>
</evidence>
<dbReference type="GO" id="GO:0030288">
    <property type="term" value="C:outer membrane-bounded periplasmic space"/>
    <property type="evidence" value="ECO:0007669"/>
    <property type="project" value="TreeGrafter"/>
</dbReference>
<keyword evidence="3" id="KW-0862">Zinc</keyword>
<evidence type="ECO:0000259" key="8">
    <source>
        <dbReference type="Pfam" id="PF25954"/>
    </source>
</evidence>
<dbReference type="InterPro" id="IPR051909">
    <property type="entry name" value="MFP_Cation_Efflux"/>
</dbReference>
<evidence type="ECO:0000256" key="5">
    <source>
        <dbReference type="ARBA" id="ARBA00058766"/>
    </source>
</evidence>
<evidence type="ECO:0000259" key="10">
    <source>
        <dbReference type="Pfam" id="PF25975"/>
    </source>
</evidence>
<dbReference type="SUPFAM" id="SSF111369">
    <property type="entry name" value="HlyD-like secretion proteins"/>
    <property type="match status" value="1"/>
</dbReference>
<dbReference type="GO" id="GO:0015679">
    <property type="term" value="P:plasma membrane copper ion transport"/>
    <property type="evidence" value="ECO:0007669"/>
    <property type="project" value="TreeGrafter"/>
</dbReference>
<dbReference type="GO" id="GO:0046686">
    <property type="term" value="P:response to cadmium ion"/>
    <property type="evidence" value="ECO:0007669"/>
    <property type="project" value="UniProtKB-KW"/>
</dbReference>
<keyword evidence="6" id="KW-0175">Coiled coil</keyword>
<dbReference type="InterPro" id="IPR058649">
    <property type="entry name" value="CzcB_C"/>
</dbReference>
<accession>A0A533QI04</accession>
<feature type="coiled-coil region" evidence="6">
    <location>
        <begin position="206"/>
        <end position="233"/>
    </location>
</feature>
<evidence type="ECO:0000259" key="7">
    <source>
        <dbReference type="Pfam" id="PF25893"/>
    </source>
</evidence>
<dbReference type="Gene3D" id="1.10.287.470">
    <property type="entry name" value="Helix hairpin bin"/>
    <property type="match status" value="1"/>
</dbReference>
<dbReference type="Pfam" id="PF25973">
    <property type="entry name" value="BSH_CzcB"/>
    <property type="match status" value="1"/>
</dbReference>
<dbReference type="InterPro" id="IPR058792">
    <property type="entry name" value="Beta-barrel_RND_2"/>
</dbReference>
<dbReference type="Gene3D" id="2.40.50.100">
    <property type="match status" value="1"/>
</dbReference>
<evidence type="ECO:0000256" key="4">
    <source>
        <dbReference type="ARBA" id="ARBA00043263"/>
    </source>
</evidence>
<dbReference type="Gene3D" id="2.40.30.170">
    <property type="match status" value="1"/>
</dbReference>
<evidence type="ECO:0000256" key="2">
    <source>
        <dbReference type="ARBA" id="ARBA00022448"/>
    </source>
</evidence>
<feature type="domain" description="CzcB-like alpha-helical hairpin" evidence="7">
    <location>
        <begin position="170"/>
        <end position="228"/>
    </location>
</feature>
<organism evidence="11 12">
    <name type="scientific">Candidatus Jettenia ecosi</name>
    <dbReference type="NCBI Taxonomy" id="2494326"/>
    <lineage>
        <taxon>Bacteria</taxon>
        <taxon>Pseudomonadati</taxon>
        <taxon>Planctomycetota</taxon>
        <taxon>Candidatus Brocadiia</taxon>
        <taxon>Candidatus Brocadiales</taxon>
        <taxon>Candidatus Brocadiaceae</taxon>
        <taxon>Candidatus Jettenia</taxon>
    </lineage>
</organism>
<feature type="domain" description="CzcB-like C-terminal circularly permuted SH3-like" evidence="10">
    <location>
        <begin position="371"/>
        <end position="430"/>
    </location>
</feature>
<dbReference type="GO" id="GO:0022857">
    <property type="term" value="F:transmembrane transporter activity"/>
    <property type="evidence" value="ECO:0007669"/>
    <property type="project" value="InterPro"/>
</dbReference>
<dbReference type="GO" id="GO:0046914">
    <property type="term" value="F:transition metal ion binding"/>
    <property type="evidence" value="ECO:0007669"/>
    <property type="project" value="TreeGrafter"/>
</dbReference>
<dbReference type="Proteomes" id="UP000319783">
    <property type="component" value="Unassembled WGS sequence"/>
</dbReference>
<dbReference type="Pfam" id="PF25975">
    <property type="entry name" value="CzcB_C"/>
    <property type="match status" value="1"/>
</dbReference>
<dbReference type="AlphaFoldDB" id="A0A533QI04"/>
<dbReference type="InterPro" id="IPR006143">
    <property type="entry name" value="RND_pump_MFP"/>
</dbReference>
<sequence length="444" mass="49399">MTYLPTGKIRTITRVIIFFLLTGVLPPGNIFAHQGCQDTHKDEICPEHGVPERECSLCNPSMKGNTYEELLKKQCEHNISIIECDGCRYEVGVVKVDTSILGEIITIKEVETLDMGVFLNATGEVGANRDRFVIVSPRVPGVVKEVFADWGDHVKKGQKLALLDSIELGEARADYTKAIAMLRLAKKNYSREKSLYSQNICSKKQFLEAKTAYEQAQIELETLKEKLKLLGQQESDIRHIEKSPISSLFIVSAPFDGTVTEKNVAVGGLKDAFAPLFTISDLTRLWVWFDIYEKDIPRVKIGNNVMISVASYPGEQFEGVVTYIGAVVDEKTRTVKVRAEADNRHEKLKPGMFARVMLQLSSETENGAPVVPEGTVQTDGQKHFVFVPLDEGFFLRRDVILGARADGYVKVISGLNGNDRVVVHGGFLLKSEIMKEKFGEGCAH</sequence>
<feature type="domain" description="CzcB-like barrel-sandwich hybrid" evidence="9">
    <location>
        <begin position="132"/>
        <end position="281"/>
    </location>
</feature>
<comment type="similarity">
    <text evidence="1">Belongs to the membrane fusion protein (MFP) (TC 8.A.1) family.</text>
</comment>
<dbReference type="Gene3D" id="2.40.420.20">
    <property type="match status" value="1"/>
</dbReference>
<dbReference type="InterPro" id="IPR058647">
    <property type="entry name" value="BSH_CzcB-like"/>
</dbReference>
<gene>
    <name evidence="11" type="ORF">JETT_1343</name>
</gene>
<evidence type="ECO:0000313" key="11">
    <source>
        <dbReference type="EMBL" id="TLD42311.1"/>
    </source>
</evidence>
<name>A0A533QI04_9BACT</name>
<evidence type="ECO:0000259" key="9">
    <source>
        <dbReference type="Pfam" id="PF25973"/>
    </source>
</evidence>
<dbReference type="NCBIfam" id="TIGR01730">
    <property type="entry name" value="RND_mfp"/>
    <property type="match status" value="1"/>
</dbReference>
<dbReference type="EMBL" id="SULG01000022">
    <property type="protein sequence ID" value="TLD42311.1"/>
    <property type="molecule type" value="Genomic_DNA"/>
</dbReference>
<evidence type="ECO:0000256" key="3">
    <source>
        <dbReference type="ARBA" id="ARBA00022833"/>
    </source>
</evidence>
<dbReference type="InterPro" id="IPR058648">
    <property type="entry name" value="HH_CzcB-like"/>
</dbReference>
<dbReference type="PANTHER" id="PTHR30097">
    <property type="entry name" value="CATION EFFLUX SYSTEM PROTEIN CUSB"/>
    <property type="match status" value="1"/>
</dbReference>
<proteinExistence type="inferred from homology"/>